<comment type="caution">
    <text evidence="9">The sequence shown here is derived from an EMBL/GenBank/DDBJ whole genome shotgun (WGS) entry which is preliminary data.</text>
</comment>
<gene>
    <name evidence="9" type="primary">ybiR</name>
    <name evidence="9" type="ORF">PsAD2_01081</name>
</gene>
<feature type="transmembrane region" description="Helical" evidence="7">
    <location>
        <begin position="169"/>
        <end position="190"/>
    </location>
</feature>
<keyword evidence="6 7" id="KW-0472">Membrane</keyword>
<feature type="transmembrane region" description="Helical" evidence="7">
    <location>
        <begin position="57"/>
        <end position="74"/>
    </location>
</feature>
<evidence type="ECO:0000256" key="2">
    <source>
        <dbReference type="ARBA" id="ARBA00022448"/>
    </source>
</evidence>
<dbReference type="EMBL" id="LMCB01000006">
    <property type="protein sequence ID" value="KZL20595.1"/>
    <property type="molecule type" value="Genomic_DNA"/>
</dbReference>
<evidence type="ECO:0000256" key="5">
    <source>
        <dbReference type="ARBA" id="ARBA00022989"/>
    </source>
</evidence>
<dbReference type="STRING" id="989403.SAMN05421798_107296"/>
<reference evidence="9 10" key="1">
    <citation type="journal article" date="2016" name="Front. Microbiol.">
        <title>Comparative Genomic Analysis Reveals a Diverse Repertoire of Genes Involved in Prokaryote-Eukaryote Interactions within the Pseudovibrio Genus.</title>
        <authorList>
            <person name="Romano S."/>
            <person name="Fernandez-Guerra A."/>
            <person name="Reen F.J."/>
            <person name="Glockner F.O."/>
            <person name="Crowley S.P."/>
            <person name="O'Sullivan O."/>
            <person name="Cotter P.D."/>
            <person name="Adams C."/>
            <person name="Dobson A.D."/>
            <person name="O'Gara F."/>
        </authorList>
    </citation>
    <scope>NUCLEOTIDE SEQUENCE [LARGE SCALE GENOMIC DNA]</scope>
    <source>
        <strain evidence="9 10">Ad2</strain>
    </source>
</reference>
<dbReference type="InterPro" id="IPR004680">
    <property type="entry name" value="Cit_transptr-like_dom"/>
</dbReference>
<evidence type="ECO:0000259" key="8">
    <source>
        <dbReference type="Pfam" id="PF03600"/>
    </source>
</evidence>
<organism evidence="9 10">
    <name type="scientific">Pseudovibrio axinellae</name>
    <dbReference type="NCBI Taxonomy" id="989403"/>
    <lineage>
        <taxon>Bacteria</taxon>
        <taxon>Pseudomonadati</taxon>
        <taxon>Pseudomonadota</taxon>
        <taxon>Alphaproteobacteria</taxon>
        <taxon>Hyphomicrobiales</taxon>
        <taxon>Stappiaceae</taxon>
        <taxon>Pseudovibrio</taxon>
    </lineage>
</organism>
<dbReference type="OrthoDB" id="9774335at2"/>
<accession>A0A166A3R6</accession>
<feature type="transmembrane region" description="Helical" evidence="7">
    <location>
        <begin position="28"/>
        <end position="50"/>
    </location>
</feature>
<keyword evidence="10" id="KW-1185">Reference proteome</keyword>
<feature type="transmembrane region" description="Helical" evidence="7">
    <location>
        <begin position="354"/>
        <end position="377"/>
    </location>
</feature>
<evidence type="ECO:0000313" key="10">
    <source>
        <dbReference type="Proteomes" id="UP000076577"/>
    </source>
</evidence>
<dbReference type="Proteomes" id="UP000076577">
    <property type="component" value="Unassembled WGS sequence"/>
</dbReference>
<sequence>MSVSLGISALIFLGIAVRQWLPPMVRIWHIMLAGAIVLLLLGEITPVAAFHAVDWQLIFYLFAVFSIASSLYDTGLSQEIADMLLKRANAGLALLWFVVASAICAAVLTNDAAAVIGVPIAIILSKAFQWRLAVVLVALCAAVTVGSMISPVGNPQNILVVNAANFPNMLATFMIWALVPGVICLVAVFFRFHRLVQKNATDDSMMVSDGVETQAEAVEVSRRQWPALVSVALLVGIIVGDSLGRTYFDLGELPFGWVGLVSCLPIYLAGDERLRVLKEVDWATLVFFVAMFVVTGALYASGSLQYLLGSLQGELDDLTITAVVSFWASQLFSNVPVVELYLKLLDGGSTGTFMMLSTISTVAGNLFIISAASNVIVVQQAEKFGAVSFTFWQFCWWMLPITVFCVVVSYVWIVGLMALGVG</sequence>
<feature type="transmembrane region" description="Helical" evidence="7">
    <location>
        <begin position="130"/>
        <end position="149"/>
    </location>
</feature>
<dbReference type="PATRIC" id="fig|989403.3.peg.1165"/>
<evidence type="ECO:0000313" key="9">
    <source>
        <dbReference type="EMBL" id="KZL20595.1"/>
    </source>
</evidence>
<keyword evidence="2" id="KW-0813">Transport</keyword>
<evidence type="ECO:0000256" key="3">
    <source>
        <dbReference type="ARBA" id="ARBA00022475"/>
    </source>
</evidence>
<keyword evidence="5 7" id="KW-1133">Transmembrane helix</keyword>
<dbReference type="AlphaFoldDB" id="A0A166A3R6"/>
<feature type="transmembrane region" description="Helical" evidence="7">
    <location>
        <begin position="254"/>
        <end position="270"/>
    </location>
</feature>
<evidence type="ECO:0000256" key="4">
    <source>
        <dbReference type="ARBA" id="ARBA00022692"/>
    </source>
</evidence>
<dbReference type="GO" id="GO:0005886">
    <property type="term" value="C:plasma membrane"/>
    <property type="evidence" value="ECO:0007669"/>
    <property type="project" value="UniProtKB-SubCell"/>
</dbReference>
<feature type="domain" description="Citrate transporter-like" evidence="8">
    <location>
        <begin position="25"/>
        <end position="344"/>
    </location>
</feature>
<dbReference type="GO" id="GO:0055085">
    <property type="term" value="P:transmembrane transport"/>
    <property type="evidence" value="ECO:0007669"/>
    <property type="project" value="InterPro"/>
</dbReference>
<name>A0A166A3R6_9HYPH</name>
<dbReference type="Pfam" id="PF03600">
    <property type="entry name" value="CitMHS"/>
    <property type="match status" value="1"/>
</dbReference>
<feature type="transmembrane region" description="Helical" evidence="7">
    <location>
        <begin position="397"/>
        <end position="421"/>
    </location>
</feature>
<evidence type="ECO:0000256" key="7">
    <source>
        <dbReference type="SAM" id="Phobius"/>
    </source>
</evidence>
<keyword evidence="3" id="KW-1003">Cell membrane</keyword>
<comment type="subcellular location">
    <subcellularLocation>
        <location evidence="1">Cell membrane</location>
        <topology evidence="1">Multi-pass membrane protein</topology>
    </subcellularLocation>
</comment>
<feature type="transmembrane region" description="Helical" evidence="7">
    <location>
        <begin position="227"/>
        <end position="248"/>
    </location>
</feature>
<dbReference type="PANTHER" id="PTHR43302:SF5">
    <property type="entry name" value="TRANSPORTER ARSB-RELATED"/>
    <property type="match status" value="1"/>
</dbReference>
<protein>
    <submittedName>
        <fullName evidence="9">Inner membrane protein YbiR</fullName>
    </submittedName>
</protein>
<feature type="transmembrane region" description="Helical" evidence="7">
    <location>
        <begin position="282"/>
        <end position="300"/>
    </location>
</feature>
<keyword evidence="4 7" id="KW-0812">Transmembrane</keyword>
<feature type="transmembrane region" description="Helical" evidence="7">
    <location>
        <begin position="94"/>
        <end position="123"/>
    </location>
</feature>
<proteinExistence type="predicted"/>
<dbReference type="PANTHER" id="PTHR43302">
    <property type="entry name" value="TRANSPORTER ARSB-RELATED"/>
    <property type="match status" value="1"/>
</dbReference>
<evidence type="ECO:0000256" key="6">
    <source>
        <dbReference type="ARBA" id="ARBA00023136"/>
    </source>
</evidence>
<dbReference type="RefSeq" id="WP_068003435.1">
    <property type="nucleotide sequence ID" value="NZ_FOFM01000007.1"/>
</dbReference>
<evidence type="ECO:0000256" key="1">
    <source>
        <dbReference type="ARBA" id="ARBA00004651"/>
    </source>
</evidence>